<accession>S0P217</accession>
<organism evidence="2 3">
    <name type="scientific">Enterococcus sulfureus ATCC 49903</name>
    <dbReference type="NCBI Taxonomy" id="1140003"/>
    <lineage>
        <taxon>Bacteria</taxon>
        <taxon>Bacillati</taxon>
        <taxon>Bacillota</taxon>
        <taxon>Bacilli</taxon>
        <taxon>Lactobacillales</taxon>
        <taxon>Enterococcaceae</taxon>
        <taxon>Enterococcus</taxon>
    </lineage>
</organism>
<feature type="binding site" evidence="1">
    <location>
        <position position="5"/>
    </location>
    <ligand>
        <name>Zn(2+)</name>
        <dbReference type="ChEBI" id="CHEBI:29105"/>
    </ligand>
</feature>
<gene>
    <name evidence="2" type="ORF">I573_01121</name>
</gene>
<evidence type="ECO:0000256" key="1">
    <source>
        <dbReference type="PIRSR" id="PIRSR605019-1"/>
    </source>
</evidence>
<evidence type="ECO:0000313" key="2">
    <source>
        <dbReference type="EMBL" id="EOT84220.1"/>
    </source>
</evidence>
<dbReference type="RefSeq" id="WP_016186637.1">
    <property type="nucleotide sequence ID" value="NZ_ASWO01000004.1"/>
</dbReference>
<sequence>MVYRCQWVKENPIEQAYHDTEWGKPHETDEALFEALTLELMQSGLSWSTILKKRQNFKEAFANWSIAEIAQFTPKKVDELMENTGIIRHRKKIEAVITNAKATLEIQETFGDLATYLQTFTVYMPDPKETALFLSKELKKRGFKFVGPTTSYSFMQAVGMVNDHEEQCAFREV</sequence>
<dbReference type="STRING" id="1140003.OMY_02221"/>
<dbReference type="Gene3D" id="1.10.340.30">
    <property type="entry name" value="Hypothetical protein, domain 2"/>
    <property type="match status" value="1"/>
</dbReference>
<dbReference type="PANTHER" id="PTHR30037:SF4">
    <property type="entry name" value="DNA-3-METHYLADENINE GLYCOSYLASE I"/>
    <property type="match status" value="1"/>
</dbReference>
<dbReference type="eggNOG" id="COG2818">
    <property type="taxonomic scope" value="Bacteria"/>
</dbReference>
<dbReference type="GO" id="GO:0046872">
    <property type="term" value="F:metal ion binding"/>
    <property type="evidence" value="ECO:0007669"/>
    <property type="project" value="UniProtKB-KW"/>
</dbReference>
<dbReference type="AlphaFoldDB" id="S0P217"/>
<dbReference type="GO" id="GO:0008725">
    <property type="term" value="F:DNA-3-methyladenine glycosylase activity"/>
    <property type="evidence" value="ECO:0007669"/>
    <property type="project" value="InterPro"/>
</dbReference>
<keyword evidence="1" id="KW-0479">Metal-binding</keyword>
<dbReference type="InterPro" id="IPR052891">
    <property type="entry name" value="DNA-3mA_glycosylase"/>
</dbReference>
<dbReference type="PATRIC" id="fig|1140003.3.peg.2133"/>
<proteinExistence type="predicted"/>
<dbReference type="InterPro" id="IPR005019">
    <property type="entry name" value="Adenine_glyco"/>
</dbReference>
<dbReference type="GO" id="GO:0006284">
    <property type="term" value="P:base-excision repair"/>
    <property type="evidence" value="ECO:0007669"/>
    <property type="project" value="InterPro"/>
</dbReference>
<dbReference type="Pfam" id="PF03352">
    <property type="entry name" value="Adenine_glyco"/>
    <property type="match status" value="1"/>
</dbReference>
<feature type="binding site" evidence="1">
    <location>
        <position position="18"/>
    </location>
    <ligand>
        <name>Zn(2+)</name>
        <dbReference type="ChEBI" id="CHEBI:29105"/>
    </ligand>
</feature>
<protein>
    <recommendedName>
        <fullName evidence="4">DNA-3-methyladenine glycosylase I</fullName>
    </recommendedName>
</protein>
<dbReference type="InterPro" id="IPR011257">
    <property type="entry name" value="DNA_glycosylase"/>
</dbReference>
<dbReference type="EMBL" id="ASWO01000004">
    <property type="protein sequence ID" value="EOT84220.1"/>
    <property type="molecule type" value="Genomic_DNA"/>
</dbReference>
<dbReference type="OrthoDB" id="9807664at2"/>
<dbReference type="Proteomes" id="UP000015961">
    <property type="component" value="Unassembled WGS sequence"/>
</dbReference>
<feature type="binding site" evidence="1">
    <location>
        <position position="164"/>
    </location>
    <ligand>
        <name>Zn(2+)</name>
        <dbReference type="ChEBI" id="CHEBI:29105"/>
    </ligand>
</feature>
<comment type="caution">
    <text evidence="2">The sequence shown here is derived from an EMBL/GenBank/DDBJ whole genome shotgun (WGS) entry which is preliminary data.</text>
</comment>
<evidence type="ECO:0008006" key="4">
    <source>
        <dbReference type="Google" id="ProtNLM"/>
    </source>
</evidence>
<dbReference type="SUPFAM" id="SSF48150">
    <property type="entry name" value="DNA-glycosylase"/>
    <property type="match status" value="1"/>
</dbReference>
<name>S0P217_9ENTE</name>
<keyword evidence="3" id="KW-1185">Reference proteome</keyword>
<evidence type="ECO:0000313" key="3">
    <source>
        <dbReference type="Proteomes" id="UP000015961"/>
    </source>
</evidence>
<reference evidence="2 3" key="1">
    <citation type="submission" date="2013-03" db="EMBL/GenBank/DDBJ databases">
        <title>The Genome Sequence of Enterococcus sulfureus ATCC_49903 (PacBio/Illumina hybrid assembly).</title>
        <authorList>
            <consortium name="The Broad Institute Genomics Platform"/>
            <consortium name="The Broad Institute Genome Sequencing Center for Infectious Disease"/>
            <person name="Earl A."/>
            <person name="Russ C."/>
            <person name="Gilmore M."/>
            <person name="Surin D."/>
            <person name="Walker B."/>
            <person name="Young S."/>
            <person name="Zeng Q."/>
            <person name="Gargeya S."/>
            <person name="Fitzgerald M."/>
            <person name="Haas B."/>
            <person name="Abouelleil A."/>
            <person name="Allen A.W."/>
            <person name="Alvarado L."/>
            <person name="Arachchi H.M."/>
            <person name="Berlin A.M."/>
            <person name="Chapman S.B."/>
            <person name="Gainer-Dewar J."/>
            <person name="Goldberg J."/>
            <person name="Griggs A."/>
            <person name="Gujja S."/>
            <person name="Hansen M."/>
            <person name="Howarth C."/>
            <person name="Imamovic A."/>
            <person name="Ireland A."/>
            <person name="Larimer J."/>
            <person name="McCowan C."/>
            <person name="Murphy C."/>
            <person name="Pearson M."/>
            <person name="Poon T.W."/>
            <person name="Priest M."/>
            <person name="Roberts A."/>
            <person name="Saif S."/>
            <person name="Shea T."/>
            <person name="Sisk P."/>
            <person name="Sykes S."/>
            <person name="Wortman J."/>
            <person name="Nusbaum C."/>
            <person name="Birren B."/>
        </authorList>
    </citation>
    <scope>NUCLEOTIDE SEQUENCE [LARGE SCALE GENOMIC DNA]</scope>
    <source>
        <strain evidence="2 3">ATCC 49903</strain>
    </source>
</reference>
<feature type="binding site" evidence="1">
    <location>
        <position position="168"/>
    </location>
    <ligand>
        <name>Zn(2+)</name>
        <dbReference type="ChEBI" id="CHEBI:29105"/>
    </ligand>
</feature>
<dbReference type="PANTHER" id="PTHR30037">
    <property type="entry name" value="DNA-3-METHYLADENINE GLYCOSYLASE 1"/>
    <property type="match status" value="1"/>
</dbReference>
<keyword evidence="1" id="KW-0862">Zinc</keyword>